<organism evidence="1">
    <name type="scientific">Thermodesulfovibrio aggregans</name>
    <dbReference type="NCBI Taxonomy" id="86166"/>
    <lineage>
        <taxon>Bacteria</taxon>
        <taxon>Pseudomonadati</taxon>
        <taxon>Nitrospirota</taxon>
        <taxon>Thermodesulfovibrionia</taxon>
        <taxon>Thermodesulfovibrionales</taxon>
        <taxon>Thermodesulfovibrionaceae</taxon>
        <taxon>Thermodesulfovibrio</taxon>
    </lineage>
</organism>
<dbReference type="AlphaFoldDB" id="A0A7C4AJU0"/>
<dbReference type="SUPFAM" id="SSF46689">
    <property type="entry name" value="Homeodomain-like"/>
    <property type="match status" value="1"/>
</dbReference>
<reference evidence="1" key="1">
    <citation type="journal article" date="2020" name="mSystems">
        <title>Genome- and Community-Level Interaction Insights into Carbon Utilization and Element Cycling Functions of Hydrothermarchaeota in Hydrothermal Sediment.</title>
        <authorList>
            <person name="Zhou Z."/>
            <person name="Liu Y."/>
            <person name="Xu W."/>
            <person name="Pan J."/>
            <person name="Luo Z.H."/>
            <person name="Li M."/>
        </authorList>
    </citation>
    <scope>NUCLEOTIDE SEQUENCE [LARGE SCALE GENOMIC DNA]</scope>
    <source>
        <strain evidence="1">SpSt-788</strain>
    </source>
</reference>
<dbReference type="InterPro" id="IPR009057">
    <property type="entry name" value="Homeodomain-like_sf"/>
</dbReference>
<dbReference type="EMBL" id="DTHO01000056">
    <property type="protein sequence ID" value="HGG99812.1"/>
    <property type="molecule type" value="Genomic_DNA"/>
</dbReference>
<name>A0A7C4AJU0_9BACT</name>
<gene>
    <name evidence="1" type="ORF">ENV75_05125</name>
</gene>
<protein>
    <recommendedName>
        <fullName evidence="2">Mor transcription activator family protein</fullName>
    </recommendedName>
</protein>
<dbReference type="Gene3D" id="1.10.10.60">
    <property type="entry name" value="Homeodomain-like"/>
    <property type="match status" value="1"/>
</dbReference>
<comment type="caution">
    <text evidence="1">The sequence shown here is derived from an EMBL/GenBank/DDBJ whole genome shotgun (WGS) entry which is preliminary data.</text>
</comment>
<evidence type="ECO:0000313" key="1">
    <source>
        <dbReference type="EMBL" id="HGG99812.1"/>
    </source>
</evidence>
<accession>A0A7C4AJU0</accession>
<sequence length="90" mass="10581">MNWIKELSEKDIQESLEGDLQLVYEHCGLEILCLLWQNFSGMNIYVSTKPLRALQKLYIKKHYNGYNVKEIAIRLGVSEKFVYNVINDNN</sequence>
<proteinExistence type="predicted"/>
<evidence type="ECO:0008006" key="2">
    <source>
        <dbReference type="Google" id="ProtNLM"/>
    </source>
</evidence>